<dbReference type="GO" id="GO:0005869">
    <property type="term" value="C:dynactin complex"/>
    <property type="evidence" value="ECO:0007669"/>
    <property type="project" value="InterPro"/>
</dbReference>
<evidence type="ECO:0008006" key="6">
    <source>
        <dbReference type="Google" id="ProtNLM"/>
    </source>
</evidence>
<feature type="compositionally biased region" description="Pro residues" evidence="3">
    <location>
        <begin position="294"/>
        <end position="305"/>
    </location>
</feature>
<dbReference type="OrthoDB" id="4977at2759"/>
<dbReference type="AlphaFoldDB" id="A0A1L9SQE0"/>
<keyword evidence="2" id="KW-0963">Cytoplasm</keyword>
<dbReference type="Pfam" id="PF04912">
    <property type="entry name" value="Dynamitin"/>
    <property type="match status" value="2"/>
</dbReference>
<feature type="compositionally biased region" description="Polar residues" evidence="3">
    <location>
        <begin position="306"/>
        <end position="319"/>
    </location>
</feature>
<feature type="region of interest" description="Disordered" evidence="3">
    <location>
        <begin position="195"/>
        <end position="229"/>
    </location>
</feature>
<gene>
    <name evidence="4" type="ORF">ASPZODRAFT_157714</name>
</gene>
<feature type="compositionally biased region" description="Basic and acidic residues" evidence="3">
    <location>
        <begin position="47"/>
        <end position="56"/>
    </location>
</feature>
<evidence type="ECO:0000256" key="1">
    <source>
        <dbReference type="ARBA" id="ARBA00004496"/>
    </source>
</evidence>
<evidence type="ECO:0000256" key="2">
    <source>
        <dbReference type="ARBA" id="ARBA00022490"/>
    </source>
</evidence>
<feature type="compositionally biased region" description="Low complexity" evidence="3">
    <location>
        <begin position="379"/>
        <end position="394"/>
    </location>
</feature>
<dbReference type="PANTHER" id="PTHR15346">
    <property type="entry name" value="DYNACTIN SUBUNIT"/>
    <property type="match status" value="1"/>
</dbReference>
<dbReference type="Proteomes" id="UP000184188">
    <property type="component" value="Unassembled WGS sequence"/>
</dbReference>
<dbReference type="GO" id="GO:0007017">
    <property type="term" value="P:microtubule-based process"/>
    <property type="evidence" value="ECO:0007669"/>
    <property type="project" value="InterPro"/>
</dbReference>
<accession>A0A1L9SQE0</accession>
<feature type="region of interest" description="Disordered" evidence="3">
    <location>
        <begin position="87"/>
        <end position="158"/>
    </location>
</feature>
<evidence type="ECO:0000256" key="3">
    <source>
        <dbReference type="SAM" id="MobiDB-lite"/>
    </source>
</evidence>
<dbReference type="InterPro" id="IPR028133">
    <property type="entry name" value="Dynamitin"/>
</dbReference>
<evidence type="ECO:0000313" key="4">
    <source>
        <dbReference type="EMBL" id="OJJ49303.1"/>
    </source>
</evidence>
<name>A0A1L9SQE0_9EURO</name>
<sequence>MAFNKKYAGLPDLDLAPDIYETPDLTDDVSTLPTATVRTASDSDDDLGSHSDIDRHGVNADEARAHFLGATVDARDVNFSDSIATKRKAYRSKTGRRRRRGDQQREAGDLSDSEDESFERKLTRLRREVEEMKSELVTRQAEAQRKETQGEAHDQDMGDGVMELSRALDNLHASSRNTAGPYSAAATLSQQISKGSLNDHSAAASKPSGPDGNSNTASQTSPSSPGVLSHAASFDGRLALIEAAMGISSASNPFLADGGSGSQPALQPILPALDHLTSRLSTLTSILIGPNPPASAVPTMGPAPPSTTYTTPHLESLSSRVRKLTADADSLASARRRAVDAAKAAQAARIAAATIDFTSEGMSVSSSSVVTPGAGAGGANNANTTTTTNNNNNNSEGQDPAASQRDEQAAKIQALYATLPTIQSLHPLLPSVLERLRSLRAVHAGAAQAADLLEGLEKRQAEMWKEIEQWREGLRVVEEKMDQGEAALKNNVALVEPWVRDLEGRLERLT</sequence>
<dbReference type="VEuPathDB" id="FungiDB:ASPZODRAFT_157714"/>
<dbReference type="STRING" id="1073090.A0A1L9SQE0"/>
<feature type="region of interest" description="Disordered" evidence="3">
    <location>
        <begin position="294"/>
        <end position="321"/>
    </location>
</feature>
<feature type="region of interest" description="Disordered" evidence="3">
    <location>
        <begin position="362"/>
        <end position="408"/>
    </location>
</feature>
<feature type="compositionally biased region" description="Polar residues" evidence="3">
    <location>
        <begin position="28"/>
        <end position="40"/>
    </location>
</feature>
<dbReference type="GeneID" id="34612786"/>
<evidence type="ECO:0000313" key="5">
    <source>
        <dbReference type="Proteomes" id="UP000184188"/>
    </source>
</evidence>
<feature type="compositionally biased region" description="Basic and acidic residues" evidence="3">
    <location>
        <begin position="118"/>
        <end position="156"/>
    </location>
</feature>
<feature type="compositionally biased region" description="Polar residues" evidence="3">
    <location>
        <begin position="211"/>
        <end position="226"/>
    </location>
</feature>
<organism evidence="4 5">
    <name type="scientific">Penicilliopsis zonata CBS 506.65</name>
    <dbReference type="NCBI Taxonomy" id="1073090"/>
    <lineage>
        <taxon>Eukaryota</taxon>
        <taxon>Fungi</taxon>
        <taxon>Dikarya</taxon>
        <taxon>Ascomycota</taxon>
        <taxon>Pezizomycotina</taxon>
        <taxon>Eurotiomycetes</taxon>
        <taxon>Eurotiomycetidae</taxon>
        <taxon>Eurotiales</taxon>
        <taxon>Aspergillaceae</taxon>
        <taxon>Penicilliopsis</taxon>
    </lineage>
</organism>
<dbReference type="RefSeq" id="XP_022583813.1">
    <property type="nucleotide sequence ID" value="XM_022726322.1"/>
</dbReference>
<feature type="region of interest" description="Disordered" evidence="3">
    <location>
        <begin position="14"/>
        <end position="56"/>
    </location>
</feature>
<protein>
    <recommendedName>
        <fullName evidence="6">Dynactin subunit</fullName>
    </recommendedName>
</protein>
<dbReference type="EMBL" id="KV878338">
    <property type="protein sequence ID" value="OJJ49303.1"/>
    <property type="molecule type" value="Genomic_DNA"/>
</dbReference>
<comment type="subcellular location">
    <subcellularLocation>
        <location evidence="1">Cytoplasm</location>
    </subcellularLocation>
</comment>
<keyword evidence="5" id="KW-1185">Reference proteome</keyword>
<dbReference type="GO" id="GO:0005737">
    <property type="term" value="C:cytoplasm"/>
    <property type="evidence" value="ECO:0007669"/>
    <property type="project" value="UniProtKB-SubCell"/>
</dbReference>
<feature type="compositionally biased region" description="Basic residues" evidence="3">
    <location>
        <begin position="87"/>
        <end position="100"/>
    </location>
</feature>
<reference evidence="5" key="1">
    <citation type="journal article" date="2017" name="Genome Biol.">
        <title>Comparative genomics reveals high biological diversity and specific adaptations in the industrially and medically important fungal genus Aspergillus.</title>
        <authorList>
            <person name="de Vries R.P."/>
            <person name="Riley R."/>
            <person name="Wiebenga A."/>
            <person name="Aguilar-Osorio G."/>
            <person name="Amillis S."/>
            <person name="Uchima C.A."/>
            <person name="Anderluh G."/>
            <person name="Asadollahi M."/>
            <person name="Askin M."/>
            <person name="Barry K."/>
            <person name="Battaglia E."/>
            <person name="Bayram O."/>
            <person name="Benocci T."/>
            <person name="Braus-Stromeyer S.A."/>
            <person name="Caldana C."/>
            <person name="Canovas D."/>
            <person name="Cerqueira G.C."/>
            <person name="Chen F."/>
            <person name="Chen W."/>
            <person name="Choi C."/>
            <person name="Clum A."/>
            <person name="Dos Santos R.A."/>
            <person name="Damasio A.R."/>
            <person name="Diallinas G."/>
            <person name="Emri T."/>
            <person name="Fekete E."/>
            <person name="Flipphi M."/>
            <person name="Freyberg S."/>
            <person name="Gallo A."/>
            <person name="Gournas C."/>
            <person name="Habgood R."/>
            <person name="Hainaut M."/>
            <person name="Harispe M.L."/>
            <person name="Henrissat B."/>
            <person name="Hilden K.S."/>
            <person name="Hope R."/>
            <person name="Hossain A."/>
            <person name="Karabika E."/>
            <person name="Karaffa L."/>
            <person name="Karanyi Z."/>
            <person name="Krasevec N."/>
            <person name="Kuo A."/>
            <person name="Kusch H."/>
            <person name="LaButti K."/>
            <person name="Lagendijk E.L."/>
            <person name="Lapidus A."/>
            <person name="Levasseur A."/>
            <person name="Lindquist E."/>
            <person name="Lipzen A."/>
            <person name="Logrieco A.F."/>
            <person name="MacCabe A."/>
            <person name="Maekelae M.R."/>
            <person name="Malavazi I."/>
            <person name="Melin P."/>
            <person name="Meyer V."/>
            <person name="Mielnichuk N."/>
            <person name="Miskei M."/>
            <person name="Molnar A.P."/>
            <person name="Mule G."/>
            <person name="Ngan C.Y."/>
            <person name="Orejas M."/>
            <person name="Orosz E."/>
            <person name="Ouedraogo J.P."/>
            <person name="Overkamp K.M."/>
            <person name="Park H.-S."/>
            <person name="Perrone G."/>
            <person name="Piumi F."/>
            <person name="Punt P.J."/>
            <person name="Ram A.F."/>
            <person name="Ramon A."/>
            <person name="Rauscher S."/>
            <person name="Record E."/>
            <person name="Riano-Pachon D.M."/>
            <person name="Robert V."/>
            <person name="Roehrig J."/>
            <person name="Ruller R."/>
            <person name="Salamov A."/>
            <person name="Salih N.S."/>
            <person name="Samson R.A."/>
            <person name="Sandor E."/>
            <person name="Sanguinetti M."/>
            <person name="Schuetze T."/>
            <person name="Sepcic K."/>
            <person name="Shelest E."/>
            <person name="Sherlock G."/>
            <person name="Sophianopoulou V."/>
            <person name="Squina F.M."/>
            <person name="Sun H."/>
            <person name="Susca A."/>
            <person name="Todd R.B."/>
            <person name="Tsang A."/>
            <person name="Unkles S.E."/>
            <person name="van de Wiele N."/>
            <person name="van Rossen-Uffink D."/>
            <person name="Oliveira J.V."/>
            <person name="Vesth T.C."/>
            <person name="Visser J."/>
            <person name="Yu J.-H."/>
            <person name="Zhou M."/>
            <person name="Andersen M.R."/>
            <person name="Archer D.B."/>
            <person name="Baker S.E."/>
            <person name="Benoit I."/>
            <person name="Brakhage A.A."/>
            <person name="Braus G.H."/>
            <person name="Fischer R."/>
            <person name="Frisvad J.C."/>
            <person name="Goldman G.H."/>
            <person name="Houbraken J."/>
            <person name="Oakley B."/>
            <person name="Pocsi I."/>
            <person name="Scazzocchio C."/>
            <person name="Seiboth B."/>
            <person name="vanKuyk P.A."/>
            <person name="Wortman J."/>
            <person name="Dyer P.S."/>
            <person name="Grigoriev I.V."/>
        </authorList>
    </citation>
    <scope>NUCLEOTIDE SEQUENCE [LARGE SCALE GENOMIC DNA]</scope>
    <source>
        <strain evidence="5">CBS 506.65</strain>
    </source>
</reference>
<proteinExistence type="predicted"/>